<dbReference type="EMBL" id="CAVMJV010000120">
    <property type="protein sequence ID" value="CAK5105351.1"/>
    <property type="molecule type" value="Genomic_DNA"/>
</dbReference>
<evidence type="ECO:0000313" key="2">
    <source>
        <dbReference type="Proteomes" id="UP001497535"/>
    </source>
</evidence>
<name>A0ACB1ATP9_MELEN</name>
<sequence>MRGGGRLFTNGGRGVVYKSLGKVFQNHVSSQSFGSFFQNQSIKQELGLNRAFLKKIFF</sequence>
<accession>A0ACB1ATP9</accession>
<protein>
    <submittedName>
        <fullName evidence="1">Uncharacterized protein</fullName>
    </submittedName>
</protein>
<keyword evidence="2" id="KW-1185">Reference proteome</keyword>
<dbReference type="Proteomes" id="UP001497535">
    <property type="component" value="Unassembled WGS sequence"/>
</dbReference>
<reference evidence="1" key="1">
    <citation type="submission" date="2023-11" db="EMBL/GenBank/DDBJ databases">
        <authorList>
            <person name="Poullet M."/>
        </authorList>
    </citation>
    <scope>NUCLEOTIDE SEQUENCE</scope>
    <source>
        <strain evidence="1">E1834</strain>
    </source>
</reference>
<comment type="caution">
    <text evidence="1">The sequence shown here is derived from an EMBL/GenBank/DDBJ whole genome shotgun (WGS) entry which is preliminary data.</text>
</comment>
<proteinExistence type="predicted"/>
<organism evidence="1 2">
    <name type="scientific">Meloidogyne enterolobii</name>
    <name type="common">Root-knot nematode worm</name>
    <name type="synonym">Meloidogyne mayaguensis</name>
    <dbReference type="NCBI Taxonomy" id="390850"/>
    <lineage>
        <taxon>Eukaryota</taxon>
        <taxon>Metazoa</taxon>
        <taxon>Ecdysozoa</taxon>
        <taxon>Nematoda</taxon>
        <taxon>Chromadorea</taxon>
        <taxon>Rhabditida</taxon>
        <taxon>Tylenchina</taxon>
        <taxon>Tylenchomorpha</taxon>
        <taxon>Tylenchoidea</taxon>
        <taxon>Meloidogynidae</taxon>
        <taxon>Meloidogyninae</taxon>
        <taxon>Meloidogyne</taxon>
    </lineage>
</organism>
<gene>
    <name evidence="1" type="ORF">MENTE1834_LOCUS43214</name>
</gene>
<evidence type="ECO:0000313" key="1">
    <source>
        <dbReference type="EMBL" id="CAK5105351.1"/>
    </source>
</evidence>